<evidence type="ECO:0000313" key="4">
    <source>
        <dbReference type="Proteomes" id="UP001530400"/>
    </source>
</evidence>
<keyword evidence="1" id="KW-0472">Membrane</keyword>
<proteinExistence type="predicted"/>
<gene>
    <name evidence="3" type="ORF">ACHAWO_010417</name>
</gene>
<protein>
    <recommendedName>
        <fullName evidence="2">AB hydrolase-1 domain-containing protein</fullName>
    </recommendedName>
</protein>
<dbReference type="SUPFAM" id="SSF53474">
    <property type="entry name" value="alpha/beta-Hydrolases"/>
    <property type="match status" value="1"/>
</dbReference>
<evidence type="ECO:0000313" key="3">
    <source>
        <dbReference type="EMBL" id="KAL3799479.1"/>
    </source>
</evidence>
<keyword evidence="1" id="KW-1133">Transmembrane helix</keyword>
<name>A0ABD3QGG2_9STRA</name>
<feature type="domain" description="AB hydrolase-1" evidence="2">
    <location>
        <begin position="98"/>
        <end position="196"/>
    </location>
</feature>
<feature type="transmembrane region" description="Helical" evidence="1">
    <location>
        <begin position="12"/>
        <end position="39"/>
    </location>
</feature>
<dbReference type="AlphaFoldDB" id="A0ABD3QGG2"/>
<accession>A0ABD3QGG2</accession>
<sequence>MRLFIILKAIVRLTVALILGPIVVIFIILAIATGIAPLMEYYSSSLDSKALDRDELLKQHPEMFLMSIPAEVNAASGGRPYMIMVRMTKPNTPNTDLPPVIFPGGLASNLMTMSRHQDELTKRGFTVVNFDRLGVGFSDAYDANATRPPSALDVAKEMNYVMTHIDGINENTKWIQVGGSMGTNVSTAFVCLFPNQLCGFLNLDGLPHAFLKIQCKKFLKDGKDIMGVMKKIRWTGLLRLVFSLALKPVLPIMGDTFTKRQLIGTMCREQFFTATGLEYITLMSCCDLECAAWGQQATTELDNDCLRIMASLEPDESVIVHESKGIKREITQQRSKSELGSRYMKRQDPEFVTFESKFDAMALRQPEDVDRNKTHCNWPQPTPSHPVGNYVGGVHNDTIIYPLAPQFKTMVVRIMCARDYTGLERDYTQEARNHAAARCTLQSLNCNNAKVYYYPDLSHLNLWQQVDEVVSITLDIARAVREQC</sequence>
<dbReference type="Proteomes" id="UP001530400">
    <property type="component" value="Unassembled WGS sequence"/>
</dbReference>
<keyword evidence="4" id="KW-1185">Reference proteome</keyword>
<organism evidence="3 4">
    <name type="scientific">Cyclotella atomus</name>
    <dbReference type="NCBI Taxonomy" id="382360"/>
    <lineage>
        <taxon>Eukaryota</taxon>
        <taxon>Sar</taxon>
        <taxon>Stramenopiles</taxon>
        <taxon>Ochrophyta</taxon>
        <taxon>Bacillariophyta</taxon>
        <taxon>Coscinodiscophyceae</taxon>
        <taxon>Thalassiosirophycidae</taxon>
        <taxon>Stephanodiscales</taxon>
        <taxon>Stephanodiscaceae</taxon>
        <taxon>Cyclotella</taxon>
    </lineage>
</organism>
<evidence type="ECO:0000256" key="1">
    <source>
        <dbReference type="SAM" id="Phobius"/>
    </source>
</evidence>
<keyword evidence="1" id="KW-0812">Transmembrane</keyword>
<reference evidence="3 4" key="1">
    <citation type="submission" date="2024-10" db="EMBL/GenBank/DDBJ databases">
        <title>Updated reference genomes for cyclostephanoid diatoms.</title>
        <authorList>
            <person name="Roberts W.R."/>
            <person name="Alverson A.J."/>
        </authorList>
    </citation>
    <scope>NUCLEOTIDE SEQUENCE [LARGE SCALE GENOMIC DNA]</scope>
    <source>
        <strain evidence="3 4">AJA010-31</strain>
    </source>
</reference>
<comment type="caution">
    <text evidence="3">The sequence shown here is derived from an EMBL/GenBank/DDBJ whole genome shotgun (WGS) entry which is preliminary data.</text>
</comment>
<dbReference type="Pfam" id="PF00561">
    <property type="entry name" value="Abhydrolase_1"/>
    <property type="match status" value="1"/>
</dbReference>
<dbReference type="Gene3D" id="3.40.50.1820">
    <property type="entry name" value="alpha/beta hydrolase"/>
    <property type="match status" value="1"/>
</dbReference>
<dbReference type="EMBL" id="JALLPJ020000184">
    <property type="protein sequence ID" value="KAL3799479.1"/>
    <property type="molecule type" value="Genomic_DNA"/>
</dbReference>
<dbReference type="InterPro" id="IPR000073">
    <property type="entry name" value="AB_hydrolase_1"/>
</dbReference>
<evidence type="ECO:0000259" key="2">
    <source>
        <dbReference type="Pfam" id="PF00561"/>
    </source>
</evidence>
<dbReference type="InterPro" id="IPR029058">
    <property type="entry name" value="AB_hydrolase_fold"/>
</dbReference>